<dbReference type="Gene3D" id="2.60.40.10">
    <property type="entry name" value="Immunoglobulins"/>
    <property type="match status" value="1"/>
</dbReference>
<accession>A0A327VS65</accession>
<evidence type="ECO:0000259" key="2">
    <source>
        <dbReference type="PROSITE" id="PS50093"/>
    </source>
</evidence>
<keyword evidence="4" id="KW-1185">Reference proteome</keyword>
<dbReference type="SUPFAM" id="SSF49299">
    <property type="entry name" value="PKD domain"/>
    <property type="match status" value="1"/>
</dbReference>
<feature type="domain" description="PKD" evidence="2">
    <location>
        <begin position="419"/>
        <end position="446"/>
    </location>
</feature>
<evidence type="ECO:0000313" key="4">
    <source>
        <dbReference type="Proteomes" id="UP000249819"/>
    </source>
</evidence>
<dbReference type="InterPro" id="IPR013783">
    <property type="entry name" value="Ig-like_fold"/>
</dbReference>
<dbReference type="InterPro" id="IPR026341">
    <property type="entry name" value="T9SS_type_B"/>
</dbReference>
<comment type="caution">
    <text evidence="3">The sequence shown here is derived from an EMBL/GenBank/DDBJ whole genome shotgun (WGS) entry which is preliminary data.</text>
</comment>
<reference evidence="3 4" key="1">
    <citation type="submission" date="2018-06" db="EMBL/GenBank/DDBJ databases">
        <title>Genomic Encyclopedia of Archaeal and Bacterial Type Strains, Phase II (KMG-II): from individual species to whole genera.</title>
        <authorList>
            <person name="Goeker M."/>
        </authorList>
    </citation>
    <scope>NUCLEOTIDE SEQUENCE [LARGE SCALE GENOMIC DNA]</scope>
    <source>
        <strain evidence="3 4">DSM 29821</strain>
    </source>
</reference>
<dbReference type="SUPFAM" id="SSF82171">
    <property type="entry name" value="DPP6 N-terminal domain-like"/>
    <property type="match status" value="1"/>
</dbReference>
<sequence>MSKKLSLAVILLCVSVFSAYGQKQWNTWYFGNGVGIDFNGSQPVALNNSSMNQMEGSASISDDAGQLLFYTDGVTVYNRFHQVMMNGTGLMGHSSSTQSALIVPKPGDKNIYYIFTIPYRGDPAAIGLRYSEVDMRMDNGKGGITINKNTPLVTDCYEKVAAVKHCNNRDVWVTTYQLRTNSILSFLVTPNGVTTQSVYSGPGQVGGMAGYLPVERTVGYIRYSPNGKKIALAYFDTSFQIADFDNMTGKISNSVFLYYYEIPGGTYLTPYGLEFSPDSKTLYLGSAVPAYGGELFSMDVSMQNATAMRSSVIQILPWDEYREVFSLCLGPDNKIYIAEKTTNNYTSVLTNPNNRSNPGYVNGVIRYNSGNATLGLPNIIAGNAKTATQLGDIVIKQSCTDQSITYGCTDLSGVDSVHWHFGEGDTTRIPAGAYTYTKEDKYLVSLIRFYPCYSDTLTKSIDIKVLKLSLGNDIALCEGQPLLLKGDQPDVSYLWNDGSTGQTLSVSSSGQYWLEIQDAKGCKVRSTIQVLFKPYPVLKALPDIFLCDKKPVQLDITSDHPGAKYYLQGVEQGPILDIKKAGTYKISVALDECETTGSFQVEEDTLPHFSLGGKMELCTGSSILLDLSSHHFPEYTWQDGSHASTYKIVRPGRYYMTARNKCGMVSDTLKVVEKDCEGYFMLPTAFTPNHDGKNDLFRPVFKGTINGYLLQVYSRWGNRVFVSNDPRIGWDGKLGNLPLPAGSYIWQLNYRTYQTDELITKTGSVLLIR</sequence>
<dbReference type="AlphaFoldDB" id="A0A327VS65"/>
<dbReference type="Pfam" id="PF13585">
    <property type="entry name" value="CHU_C"/>
    <property type="match status" value="1"/>
</dbReference>
<keyword evidence="1" id="KW-0732">Signal</keyword>
<evidence type="ECO:0000313" key="3">
    <source>
        <dbReference type="EMBL" id="RAJ77284.1"/>
    </source>
</evidence>
<dbReference type="OrthoDB" id="9765926at2"/>
<dbReference type="NCBIfam" id="TIGR04131">
    <property type="entry name" value="Bac_Flav_CTERM"/>
    <property type="match status" value="1"/>
</dbReference>
<feature type="signal peptide" evidence="1">
    <location>
        <begin position="1"/>
        <end position="19"/>
    </location>
</feature>
<organism evidence="3 4">
    <name type="scientific">Chitinophaga dinghuensis</name>
    <dbReference type="NCBI Taxonomy" id="1539050"/>
    <lineage>
        <taxon>Bacteria</taxon>
        <taxon>Pseudomonadati</taxon>
        <taxon>Bacteroidota</taxon>
        <taxon>Chitinophagia</taxon>
        <taxon>Chitinophagales</taxon>
        <taxon>Chitinophagaceae</taxon>
        <taxon>Chitinophaga</taxon>
    </lineage>
</organism>
<dbReference type="InterPro" id="IPR035986">
    <property type="entry name" value="PKD_dom_sf"/>
</dbReference>
<proteinExistence type="predicted"/>
<dbReference type="Proteomes" id="UP000249819">
    <property type="component" value="Unassembled WGS sequence"/>
</dbReference>
<gene>
    <name evidence="3" type="ORF">CLV59_10750</name>
</gene>
<name>A0A327VS65_9BACT</name>
<feature type="chain" id="PRO_5016463228" evidence="1">
    <location>
        <begin position="20"/>
        <end position="769"/>
    </location>
</feature>
<dbReference type="InterPro" id="IPR000601">
    <property type="entry name" value="PKD_dom"/>
</dbReference>
<dbReference type="PROSITE" id="PS50093">
    <property type="entry name" value="PKD"/>
    <property type="match status" value="1"/>
</dbReference>
<dbReference type="EMBL" id="QLMA01000007">
    <property type="protein sequence ID" value="RAJ77284.1"/>
    <property type="molecule type" value="Genomic_DNA"/>
</dbReference>
<evidence type="ECO:0000256" key="1">
    <source>
        <dbReference type="SAM" id="SignalP"/>
    </source>
</evidence>
<protein>
    <submittedName>
        <fullName evidence="3">Gliding motility-associated-like protein</fullName>
    </submittedName>
</protein>
<dbReference type="RefSeq" id="WP_111593890.1">
    <property type="nucleotide sequence ID" value="NZ_QLMA01000007.1"/>
</dbReference>